<name>A0A6A6YRY4_9PEZI</name>
<evidence type="ECO:0000313" key="3">
    <source>
        <dbReference type="RefSeq" id="XP_033578282.1"/>
    </source>
</evidence>
<evidence type="ECO:0000313" key="2">
    <source>
        <dbReference type="Proteomes" id="UP000504636"/>
    </source>
</evidence>
<dbReference type="AlphaFoldDB" id="A0A6A6YRY4"/>
<dbReference type="Proteomes" id="UP000504636">
    <property type="component" value="Unplaced"/>
</dbReference>
<reference evidence="3" key="2">
    <citation type="submission" date="2020-04" db="EMBL/GenBank/DDBJ databases">
        <authorList>
            <consortium name="NCBI Genome Project"/>
        </authorList>
    </citation>
    <scope>NUCLEOTIDE SEQUENCE</scope>
    <source>
        <strain evidence="3">CBS 304.34</strain>
    </source>
</reference>
<sequence>MEIGLLEFRPPFSDALNCALSVVTLKNGPPPFIALSYEWGTDDSNHVMSVDGHDISIRHNLWLALETIMKHHPRLVEDCRNHHQRLRQELQNIHCEWGVPDVAHPTDSLFIWADARLHIFL</sequence>
<keyword evidence="2" id="KW-1185">Reference proteome</keyword>
<evidence type="ECO:0000313" key="1">
    <source>
        <dbReference type="EMBL" id="KAF2811318.1"/>
    </source>
</evidence>
<gene>
    <name evidence="1 3" type="ORF">BDZ99DRAFT_461415</name>
</gene>
<proteinExistence type="predicted"/>
<dbReference type="EMBL" id="MU003698">
    <property type="protein sequence ID" value="KAF2811318.1"/>
    <property type="molecule type" value="Genomic_DNA"/>
</dbReference>
<dbReference type="GeneID" id="54460507"/>
<dbReference type="RefSeq" id="XP_033578282.1">
    <property type="nucleotide sequence ID" value="XM_033719614.1"/>
</dbReference>
<organism evidence="1">
    <name type="scientific">Mytilinidion resinicola</name>
    <dbReference type="NCBI Taxonomy" id="574789"/>
    <lineage>
        <taxon>Eukaryota</taxon>
        <taxon>Fungi</taxon>
        <taxon>Dikarya</taxon>
        <taxon>Ascomycota</taxon>
        <taxon>Pezizomycotina</taxon>
        <taxon>Dothideomycetes</taxon>
        <taxon>Pleosporomycetidae</taxon>
        <taxon>Mytilinidiales</taxon>
        <taxon>Mytilinidiaceae</taxon>
        <taxon>Mytilinidion</taxon>
    </lineage>
</organism>
<dbReference type="PANTHER" id="PTHR24148:SF64">
    <property type="entry name" value="HETEROKARYON INCOMPATIBILITY DOMAIN-CONTAINING PROTEIN"/>
    <property type="match status" value="1"/>
</dbReference>
<protein>
    <recommendedName>
        <fullName evidence="4">Heterokaryon incompatibility domain-containing protein</fullName>
    </recommendedName>
</protein>
<dbReference type="PANTHER" id="PTHR24148">
    <property type="entry name" value="ANKYRIN REPEAT DOMAIN-CONTAINING PROTEIN 39 HOMOLOG-RELATED"/>
    <property type="match status" value="1"/>
</dbReference>
<reference evidence="1 3" key="1">
    <citation type="journal article" date="2020" name="Stud. Mycol.">
        <title>101 Dothideomycetes genomes: a test case for predicting lifestyles and emergence of pathogens.</title>
        <authorList>
            <person name="Haridas S."/>
            <person name="Albert R."/>
            <person name="Binder M."/>
            <person name="Bloem J."/>
            <person name="Labutti K."/>
            <person name="Salamov A."/>
            <person name="Andreopoulos B."/>
            <person name="Baker S."/>
            <person name="Barry K."/>
            <person name="Bills G."/>
            <person name="Bluhm B."/>
            <person name="Cannon C."/>
            <person name="Castanera R."/>
            <person name="Culley D."/>
            <person name="Daum C."/>
            <person name="Ezra D."/>
            <person name="Gonzalez J."/>
            <person name="Henrissat B."/>
            <person name="Kuo A."/>
            <person name="Liang C."/>
            <person name="Lipzen A."/>
            <person name="Lutzoni F."/>
            <person name="Magnuson J."/>
            <person name="Mondo S."/>
            <person name="Nolan M."/>
            <person name="Ohm R."/>
            <person name="Pangilinan J."/>
            <person name="Park H.-J."/>
            <person name="Ramirez L."/>
            <person name="Alfaro M."/>
            <person name="Sun H."/>
            <person name="Tritt A."/>
            <person name="Yoshinaga Y."/>
            <person name="Zwiers L.-H."/>
            <person name="Turgeon B."/>
            <person name="Goodwin S."/>
            <person name="Spatafora J."/>
            <person name="Crous P."/>
            <person name="Grigoriev I."/>
        </authorList>
    </citation>
    <scope>NUCLEOTIDE SEQUENCE</scope>
    <source>
        <strain evidence="1 3">CBS 304.34</strain>
    </source>
</reference>
<evidence type="ECO:0008006" key="4">
    <source>
        <dbReference type="Google" id="ProtNLM"/>
    </source>
</evidence>
<reference evidence="3" key="3">
    <citation type="submission" date="2025-04" db="UniProtKB">
        <authorList>
            <consortium name="RefSeq"/>
        </authorList>
    </citation>
    <scope>IDENTIFICATION</scope>
    <source>
        <strain evidence="3">CBS 304.34</strain>
    </source>
</reference>
<accession>A0A6A6YRY4</accession>
<dbReference type="InterPro" id="IPR052895">
    <property type="entry name" value="HetReg/Transcr_Mod"/>
</dbReference>
<dbReference type="OrthoDB" id="3553147at2759"/>